<evidence type="ECO:0000313" key="6">
    <source>
        <dbReference type="EMBL" id="QDT00055.1"/>
    </source>
</evidence>
<dbReference type="Pfam" id="PF02049">
    <property type="entry name" value="FliE"/>
    <property type="match status" value="1"/>
</dbReference>
<dbReference type="GO" id="GO:0071973">
    <property type="term" value="P:bacterial-type flagellum-dependent cell motility"/>
    <property type="evidence" value="ECO:0007669"/>
    <property type="project" value="InterPro"/>
</dbReference>
<evidence type="ECO:0000256" key="3">
    <source>
        <dbReference type="ARBA" id="ARBA00023143"/>
    </source>
</evidence>
<dbReference type="Proteomes" id="UP000319852">
    <property type="component" value="Chromosome"/>
</dbReference>
<evidence type="ECO:0000256" key="2">
    <source>
        <dbReference type="ARBA" id="ARBA00009272"/>
    </source>
</evidence>
<dbReference type="GO" id="GO:0005198">
    <property type="term" value="F:structural molecule activity"/>
    <property type="evidence" value="ECO:0007669"/>
    <property type="project" value="UniProtKB-UniRule"/>
</dbReference>
<dbReference type="AlphaFoldDB" id="A0A517MYU7"/>
<organism evidence="6 7">
    <name type="scientific">Adhaeretor mobilis</name>
    <dbReference type="NCBI Taxonomy" id="1930276"/>
    <lineage>
        <taxon>Bacteria</taxon>
        <taxon>Pseudomonadati</taxon>
        <taxon>Planctomycetota</taxon>
        <taxon>Planctomycetia</taxon>
        <taxon>Pirellulales</taxon>
        <taxon>Lacipirellulaceae</taxon>
        <taxon>Adhaeretor</taxon>
    </lineage>
</organism>
<protein>
    <recommendedName>
        <fullName evidence="4 5">Flagellar hook-basal body complex protein FliE</fullName>
    </recommendedName>
</protein>
<comment type="subcellular location">
    <subcellularLocation>
        <location evidence="1 4">Bacterial flagellum basal body</location>
    </subcellularLocation>
</comment>
<dbReference type="RefSeq" id="WP_246117758.1">
    <property type="nucleotide sequence ID" value="NZ_CP036263.1"/>
</dbReference>
<keyword evidence="7" id="KW-1185">Reference proteome</keyword>
<proteinExistence type="inferred from homology"/>
<comment type="similarity">
    <text evidence="2 4">Belongs to the FliE family.</text>
</comment>
<keyword evidence="6" id="KW-0282">Flagellum</keyword>
<dbReference type="KEGG" id="amob:HG15A2_33900"/>
<sequence length="108" mass="11313">MNTIGNPIVSPALSQSVRGLPAMPSPAGGAAGAGEAGSFKNFLLDSIQDVNAMQQQADTAVESLMTGGDADPAAVLTAVQKADMAFRMMLQMRNKAMQAYQEIKDIRI</sequence>
<dbReference type="EMBL" id="CP036263">
    <property type="protein sequence ID" value="QDT00055.1"/>
    <property type="molecule type" value="Genomic_DNA"/>
</dbReference>
<dbReference type="GO" id="GO:0009425">
    <property type="term" value="C:bacterial-type flagellum basal body"/>
    <property type="evidence" value="ECO:0007669"/>
    <property type="project" value="UniProtKB-SubCell"/>
</dbReference>
<evidence type="ECO:0000256" key="4">
    <source>
        <dbReference type="HAMAP-Rule" id="MF_00724"/>
    </source>
</evidence>
<dbReference type="PANTHER" id="PTHR34653:SF1">
    <property type="entry name" value="FLAGELLAR HOOK-BASAL BODY COMPLEX PROTEIN FLIE"/>
    <property type="match status" value="1"/>
</dbReference>
<dbReference type="GO" id="GO:0003774">
    <property type="term" value="F:cytoskeletal motor activity"/>
    <property type="evidence" value="ECO:0007669"/>
    <property type="project" value="InterPro"/>
</dbReference>
<evidence type="ECO:0000256" key="5">
    <source>
        <dbReference type="NCBIfam" id="TIGR00205"/>
    </source>
</evidence>
<keyword evidence="6" id="KW-0969">Cilium</keyword>
<keyword evidence="3 4" id="KW-0975">Bacterial flagellum</keyword>
<dbReference type="PANTHER" id="PTHR34653">
    <property type="match status" value="1"/>
</dbReference>
<keyword evidence="6" id="KW-0966">Cell projection</keyword>
<evidence type="ECO:0000313" key="7">
    <source>
        <dbReference type="Proteomes" id="UP000319852"/>
    </source>
</evidence>
<reference evidence="6 7" key="1">
    <citation type="submission" date="2019-02" db="EMBL/GenBank/DDBJ databases">
        <title>Deep-cultivation of Planctomycetes and their phenomic and genomic characterization uncovers novel biology.</title>
        <authorList>
            <person name="Wiegand S."/>
            <person name="Jogler M."/>
            <person name="Boedeker C."/>
            <person name="Pinto D."/>
            <person name="Vollmers J."/>
            <person name="Rivas-Marin E."/>
            <person name="Kohn T."/>
            <person name="Peeters S.H."/>
            <person name="Heuer A."/>
            <person name="Rast P."/>
            <person name="Oberbeckmann S."/>
            <person name="Bunk B."/>
            <person name="Jeske O."/>
            <person name="Meyerdierks A."/>
            <person name="Storesund J.E."/>
            <person name="Kallscheuer N."/>
            <person name="Luecker S."/>
            <person name="Lage O.M."/>
            <person name="Pohl T."/>
            <person name="Merkel B.J."/>
            <person name="Hornburger P."/>
            <person name="Mueller R.-W."/>
            <person name="Bruemmer F."/>
            <person name="Labrenz M."/>
            <person name="Spormann A.M."/>
            <person name="Op den Camp H."/>
            <person name="Overmann J."/>
            <person name="Amann R."/>
            <person name="Jetten M.S.M."/>
            <person name="Mascher T."/>
            <person name="Medema M.H."/>
            <person name="Devos D.P."/>
            <person name="Kaster A.-K."/>
            <person name="Ovreas L."/>
            <person name="Rohde M."/>
            <person name="Galperin M.Y."/>
            <person name="Jogler C."/>
        </authorList>
    </citation>
    <scope>NUCLEOTIDE SEQUENCE [LARGE SCALE GENOMIC DNA]</scope>
    <source>
        <strain evidence="6 7">HG15A2</strain>
    </source>
</reference>
<gene>
    <name evidence="4" type="primary">fliE</name>
    <name evidence="6" type="ORF">HG15A2_33900</name>
</gene>
<accession>A0A517MYU7</accession>
<dbReference type="PRINTS" id="PR01006">
    <property type="entry name" value="FLGHOOKFLIE"/>
</dbReference>
<dbReference type="HAMAP" id="MF_00724">
    <property type="entry name" value="FliE"/>
    <property type="match status" value="1"/>
</dbReference>
<name>A0A517MYU7_9BACT</name>
<evidence type="ECO:0000256" key="1">
    <source>
        <dbReference type="ARBA" id="ARBA00004117"/>
    </source>
</evidence>
<dbReference type="InterPro" id="IPR001624">
    <property type="entry name" value="FliE"/>
</dbReference>
<dbReference type="NCBIfam" id="TIGR00205">
    <property type="entry name" value="fliE"/>
    <property type="match status" value="1"/>
</dbReference>